<dbReference type="Proteomes" id="UP000504634">
    <property type="component" value="Unplaced"/>
</dbReference>
<organism evidence="2 3">
    <name type="scientific">Drosophila lebanonensis</name>
    <name type="common">Fruit fly</name>
    <name type="synonym">Scaptodrosophila lebanonensis</name>
    <dbReference type="NCBI Taxonomy" id="7225"/>
    <lineage>
        <taxon>Eukaryota</taxon>
        <taxon>Metazoa</taxon>
        <taxon>Ecdysozoa</taxon>
        <taxon>Arthropoda</taxon>
        <taxon>Hexapoda</taxon>
        <taxon>Insecta</taxon>
        <taxon>Pterygota</taxon>
        <taxon>Neoptera</taxon>
        <taxon>Endopterygota</taxon>
        <taxon>Diptera</taxon>
        <taxon>Brachycera</taxon>
        <taxon>Muscomorpha</taxon>
        <taxon>Ephydroidea</taxon>
        <taxon>Drosophilidae</taxon>
        <taxon>Scaptodrosophila</taxon>
    </lineage>
</organism>
<dbReference type="GeneID" id="115634274"/>
<evidence type="ECO:0000256" key="1">
    <source>
        <dbReference type="SAM" id="MobiDB-lite"/>
    </source>
</evidence>
<reference evidence="3" key="1">
    <citation type="submission" date="2025-08" db="UniProtKB">
        <authorList>
            <consortium name="RefSeq"/>
        </authorList>
    </citation>
    <scope>IDENTIFICATION</scope>
    <source>
        <strain evidence="3">11010-0011.00</strain>
        <tissue evidence="3">Whole body</tissue>
    </source>
</reference>
<gene>
    <name evidence="3" type="primary">LOC115634274</name>
</gene>
<evidence type="ECO:0000313" key="3">
    <source>
        <dbReference type="RefSeq" id="XP_030387762.1"/>
    </source>
</evidence>
<dbReference type="AlphaFoldDB" id="A0A6J2UKL1"/>
<proteinExistence type="predicted"/>
<protein>
    <submittedName>
        <fullName evidence="3">Uncharacterized protein LOC115634274</fullName>
    </submittedName>
</protein>
<accession>A0A6J2UKL1</accession>
<keyword evidence="2" id="KW-1185">Reference proteome</keyword>
<dbReference type="OrthoDB" id="7674340at2759"/>
<dbReference type="CTD" id="36371"/>
<feature type="region of interest" description="Disordered" evidence="1">
    <location>
        <begin position="54"/>
        <end position="95"/>
    </location>
</feature>
<dbReference type="RefSeq" id="XP_030387762.1">
    <property type="nucleotide sequence ID" value="XM_030531902.1"/>
</dbReference>
<evidence type="ECO:0000313" key="2">
    <source>
        <dbReference type="Proteomes" id="UP000504634"/>
    </source>
</evidence>
<sequence>MSLKRYAILAAVNQHYNSEKRQQQLNNNATAMSTTSSALLATLTTTRTAAIAATPSLSSPATSEEDASQEYASSQQSIDSDGDNDNDSGSASSSSSSFTTYYSGGLGLYHQQHQRGGNGGITLLNGVPGSGNSAGPHTYANVVNGNVNLLLGGAMLSLVTTILCVVCYCCHRNIKKRTEAAYRQQRQWLENDPNMEIYSVEQCYETSGLFLGDSSDGLAVLPALHHEPPPSYDAVVLHEQQLLQQQQLQQQQLQQQQLLLQRVSPPPGYHSTLDISTLAVAATCGRGTPDGMAMNECVAESSMSAAASSSNFVGSTPQTVAGRKPLNAQAALNMKRVLNAQSCCSLQRAEVENMWYAAAAAVAARNGNGNCMELETYTPPPALQARKHGSNMATGSRLNSFGRRYLQQTHQHSHNYRRGCPLCGKFRYDAEDALTASTESVLDTATTSRDGQTLPSLEHRFVEDDSRHDVNDNVCNLPNDGQAVVAEEPAKLDPQMVAETFDSTVNDDDIEADGKTADATNGNAIETMAATVEESGAVATDENENAATNGGDANAAINDLDSINDNGIVSLDMSKIIDRSGLPTYEGALKLESSGYV</sequence>
<name>A0A6J2UKL1_DROLE</name>